<feature type="domain" description="CUB" evidence="4">
    <location>
        <begin position="102"/>
        <end position="177"/>
    </location>
</feature>
<dbReference type="PANTHER" id="PTHR33236">
    <property type="entry name" value="INTRAFLAGELLAR TRANSPORT PROTEIN 122 FAMILY PROTEIN-RELATED"/>
    <property type="match status" value="1"/>
</dbReference>
<proteinExistence type="predicted"/>
<dbReference type="PROSITE" id="PS01180">
    <property type="entry name" value="CUB"/>
    <property type="match status" value="1"/>
</dbReference>
<dbReference type="AlphaFoldDB" id="A0A1B6KW83"/>
<feature type="chain" id="PRO_5008586967" description="CUB domain-containing protein" evidence="3">
    <location>
        <begin position="19"/>
        <end position="177"/>
    </location>
</feature>
<name>A0A1B6KW83_9HEMI</name>
<feature type="signal peptide" evidence="3">
    <location>
        <begin position="1"/>
        <end position="18"/>
    </location>
</feature>
<feature type="non-terminal residue" evidence="5">
    <location>
        <position position="177"/>
    </location>
</feature>
<keyword evidence="3" id="KW-0732">Signal</keyword>
<evidence type="ECO:0000256" key="2">
    <source>
        <dbReference type="PROSITE-ProRule" id="PRU00059"/>
    </source>
</evidence>
<gene>
    <name evidence="5" type="ORF">g.50532</name>
</gene>
<dbReference type="Pfam" id="PF00431">
    <property type="entry name" value="CUB"/>
    <property type="match status" value="1"/>
</dbReference>
<sequence length="177" mass="19872">MFVRIFLCLHSFLWIVRTSKLDDLLEEEFEKLESSDTSMKVPDQEQKPNAETLSRMDRRKVCKEAGVEGTCMVAERCFDLGGEVGQTCTNNRLNCCRFLYSCGDATYERVSYFQSPNYPQKSSGSLACDFDILIQKNICAVRIDFESVNLAGKLGGVCDIDQLFILNSIDGPTSGQC</sequence>
<reference evidence="5" key="1">
    <citation type="submission" date="2015-11" db="EMBL/GenBank/DDBJ databases">
        <title>De novo transcriptome assembly of four potential Pierce s Disease insect vectors from Arizona vineyards.</title>
        <authorList>
            <person name="Tassone E.E."/>
        </authorList>
    </citation>
    <scope>NUCLEOTIDE SEQUENCE</scope>
</reference>
<dbReference type="InterPro" id="IPR035914">
    <property type="entry name" value="Sperma_CUB_dom_sf"/>
</dbReference>
<evidence type="ECO:0000259" key="4">
    <source>
        <dbReference type="PROSITE" id="PS01180"/>
    </source>
</evidence>
<keyword evidence="1" id="KW-1015">Disulfide bond</keyword>
<evidence type="ECO:0000256" key="1">
    <source>
        <dbReference type="ARBA" id="ARBA00023157"/>
    </source>
</evidence>
<dbReference type="EMBL" id="GEBQ01024287">
    <property type="protein sequence ID" value="JAT15690.1"/>
    <property type="molecule type" value="Transcribed_RNA"/>
</dbReference>
<dbReference type="SUPFAM" id="SSF49854">
    <property type="entry name" value="Spermadhesin, CUB domain"/>
    <property type="match status" value="1"/>
</dbReference>
<protein>
    <recommendedName>
        <fullName evidence="4">CUB domain-containing protein</fullName>
    </recommendedName>
</protein>
<dbReference type="PANTHER" id="PTHR33236:SF12">
    <property type="entry name" value="CUB DOMAIN-CONTAINING PROTEIN-RELATED"/>
    <property type="match status" value="1"/>
</dbReference>
<dbReference type="InterPro" id="IPR000859">
    <property type="entry name" value="CUB_dom"/>
</dbReference>
<accession>A0A1B6KW83</accession>
<evidence type="ECO:0000256" key="3">
    <source>
        <dbReference type="SAM" id="SignalP"/>
    </source>
</evidence>
<comment type="caution">
    <text evidence="2">Lacks conserved residue(s) required for the propagation of feature annotation.</text>
</comment>
<evidence type="ECO:0000313" key="5">
    <source>
        <dbReference type="EMBL" id="JAT15690.1"/>
    </source>
</evidence>
<organism evidence="5">
    <name type="scientific">Graphocephala atropunctata</name>
    <dbReference type="NCBI Taxonomy" id="36148"/>
    <lineage>
        <taxon>Eukaryota</taxon>
        <taxon>Metazoa</taxon>
        <taxon>Ecdysozoa</taxon>
        <taxon>Arthropoda</taxon>
        <taxon>Hexapoda</taxon>
        <taxon>Insecta</taxon>
        <taxon>Pterygota</taxon>
        <taxon>Neoptera</taxon>
        <taxon>Paraneoptera</taxon>
        <taxon>Hemiptera</taxon>
        <taxon>Auchenorrhyncha</taxon>
        <taxon>Membracoidea</taxon>
        <taxon>Cicadellidae</taxon>
        <taxon>Cicadellinae</taxon>
        <taxon>Cicadellini</taxon>
        <taxon>Graphocephala</taxon>
    </lineage>
</organism>